<dbReference type="Pfam" id="PF00248">
    <property type="entry name" value="Aldo_ket_red"/>
    <property type="match status" value="1"/>
</dbReference>
<proteinExistence type="predicted"/>
<dbReference type="VEuPathDB" id="FungiDB:P170DRAFT_368559"/>
<dbReference type="InterPro" id="IPR036812">
    <property type="entry name" value="NAD(P)_OxRdtase_dom_sf"/>
</dbReference>
<dbReference type="Proteomes" id="UP000234275">
    <property type="component" value="Unassembled WGS sequence"/>
</dbReference>
<dbReference type="PANTHER" id="PTHR43625">
    <property type="entry name" value="AFLATOXIN B1 ALDEHYDE REDUCTASE"/>
    <property type="match status" value="1"/>
</dbReference>
<dbReference type="OrthoDB" id="37537at2759"/>
<feature type="domain" description="NADP-dependent oxidoreductase" evidence="2">
    <location>
        <begin position="13"/>
        <end position="311"/>
    </location>
</feature>
<evidence type="ECO:0000313" key="4">
    <source>
        <dbReference type="Proteomes" id="UP000234275"/>
    </source>
</evidence>
<dbReference type="InterPro" id="IPR050791">
    <property type="entry name" value="Aldo-Keto_reductase"/>
</dbReference>
<dbReference type="EMBL" id="MSFO01000010">
    <property type="protein sequence ID" value="PLB43889.1"/>
    <property type="molecule type" value="Genomic_DNA"/>
</dbReference>
<reference evidence="3 4" key="1">
    <citation type="submission" date="2016-12" db="EMBL/GenBank/DDBJ databases">
        <title>The genomes of Aspergillus section Nigri reveals drivers in fungal speciation.</title>
        <authorList>
            <consortium name="DOE Joint Genome Institute"/>
            <person name="Vesth T.C."/>
            <person name="Nybo J."/>
            <person name="Theobald S."/>
            <person name="Brandl J."/>
            <person name="Frisvad J.C."/>
            <person name="Nielsen K.F."/>
            <person name="Lyhne E.K."/>
            <person name="Kogle M.E."/>
            <person name="Kuo A."/>
            <person name="Riley R."/>
            <person name="Clum A."/>
            <person name="Nolan M."/>
            <person name="Lipzen A."/>
            <person name="Salamov A."/>
            <person name="Henrissat B."/>
            <person name="Wiebenga A."/>
            <person name="De Vries R.P."/>
            <person name="Grigoriev I.V."/>
            <person name="Mortensen U.H."/>
            <person name="Andersen M.R."/>
            <person name="Baker S.E."/>
        </authorList>
    </citation>
    <scope>NUCLEOTIDE SEQUENCE [LARGE SCALE GENOMIC DNA]</scope>
    <source>
        <strain evidence="3 4">IBT 23096</strain>
    </source>
</reference>
<dbReference type="AlphaFoldDB" id="A0A2I2FTC8"/>
<keyword evidence="4" id="KW-1185">Reference proteome</keyword>
<dbReference type="PANTHER" id="PTHR43625:SF78">
    <property type="entry name" value="PYRIDOXAL REDUCTASE-RELATED"/>
    <property type="match status" value="1"/>
</dbReference>
<accession>A0A2I2FTC8</accession>
<dbReference type="Gene3D" id="3.20.20.100">
    <property type="entry name" value="NADP-dependent oxidoreductase domain"/>
    <property type="match status" value="1"/>
</dbReference>
<keyword evidence="1" id="KW-0560">Oxidoreductase</keyword>
<protein>
    <submittedName>
        <fullName evidence="3">Aldo/keto reductase</fullName>
    </submittedName>
</protein>
<evidence type="ECO:0000259" key="2">
    <source>
        <dbReference type="Pfam" id="PF00248"/>
    </source>
</evidence>
<dbReference type="CDD" id="cd19077">
    <property type="entry name" value="AKR_AKR8A1-2"/>
    <property type="match status" value="1"/>
</dbReference>
<sequence length="331" mass="35804">MPSVVGKEISLDGLGLMRFCLPGDVTPEDKALKVLKTALNAGANVWNAADFYGTPEYNSLHLVNRYFSEYPEDAEKVVLMVKSGVVDMKTVKMDCSRAGLRGLLENALRVLDGKKTIDAFGPARVDPNVPIEESVKALAEMKAEGRIGGIQLSEVRAETIRRAASVAKIDLVEAEVNLWSQEVFENGVAEACAGLGIVLVAHTPLGAGLLTGRIQGVEDVPELYLQRGFPRFLPENIAKNVQSAEEIKKLAQVKGCTAAQLALSWVKSHNGRPGMPVILPVAGARSEERVLENVSTLDLTDDDFKKIASILEEFPVVGQRFPAHASALNEY</sequence>
<dbReference type="GeneID" id="36552565"/>
<evidence type="ECO:0000313" key="3">
    <source>
        <dbReference type="EMBL" id="PLB43889.1"/>
    </source>
</evidence>
<comment type="caution">
    <text evidence="3">The sequence shown here is derived from an EMBL/GenBank/DDBJ whole genome shotgun (WGS) entry which is preliminary data.</text>
</comment>
<dbReference type="SUPFAM" id="SSF51430">
    <property type="entry name" value="NAD(P)-linked oxidoreductase"/>
    <property type="match status" value="1"/>
</dbReference>
<dbReference type="STRING" id="1392250.A0A2I2FTC8"/>
<evidence type="ECO:0000256" key="1">
    <source>
        <dbReference type="ARBA" id="ARBA00023002"/>
    </source>
</evidence>
<dbReference type="GO" id="GO:0016491">
    <property type="term" value="F:oxidoreductase activity"/>
    <property type="evidence" value="ECO:0007669"/>
    <property type="project" value="UniProtKB-KW"/>
</dbReference>
<dbReference type="InterPro" id="IPR023210">
    <property type="entry name" value="NADP_OxRdtase_dom"/>
</dbReference>
<dbReference type="GO" id="GO:0005737">
    <property type="term" value="C:cytoplasm"/>
    <property type="evidence" value="ECO:0007669"/>
    <property type="project" value="TreeGrafter"/>
</dbReference>
<dbReference type="RefSeq" id="XP_024699191.1">
    <property type="nucleotide sequence ID" value="XM_024844865.1"/>
</dbReference>
<name>A0A2I2FTC8_9EURO</name>
<organism evidence="3 4">
    <name type="scientific">Aspergillus steynii IBT 23096</name>
    <dbReference type="NCBI Taxonomy" id="1392250"/>
    <lineage>
        <taxon>Eukaryota</taxon>
        <taxon>Fungi</taxon>
        <taxon>Dikarya</taxon>
        <taxon>Ascomycota</taxon>
        <taxon>Pezizomycotina</taxon>
        <taxon>Eurotiomycetes</taxon>
        <taxon>Eurotiomycetidae</taxon>
        <taxon>Eurotiales</taxon>
        <taxon>Aspergillaceae</taxon>
        <taxon>Aspergillus</taxon>
        <taxon>Aspergillus subgen. Circumdati</taxon>
    </lineage>
</organism>
<gene>
    <name evidence="3" type="ORF">P170DRAFT_368559</name>
</gene>